<dbReference type="STRING" id="1121457.SAMN02745161_1088"/>
<dbReference type="InterPro" id="IPR014729">
    <property type="entry name" value="Rossmann-like_a/b/a_fold"/>
</dbReference>
<reference evidence="4" key="1">
    <citation type="submission" date="2016-11" db="EMBL/GenBank/DDBJ databases">
        <authorList>
            <person name="Varghese N."/>
            <person name="Submissions S."/>
        </authorList>
    </citation>
    <scope>NUCLEOTIDE SEQUENCE [LARGE SCALE GENOMIC DNA]</scope>
    <source>
        <strain evidence="4">DSM 17456</strain>
    </source>
</reference>
<gene>
    <name evidence="3" type="ORF">SAMN02745161_1088</name>
</gene>
<dbReference type="EMBL" id="FSRG01000004">
    <property type="protein sequence ID" value="SIN90045.1"/>
    <property type="molecule type" value="Genomic_DNA"/>
</dbReference>
<proteinExistence type="inferred from homology"/>
<protein>
    <submittedName>
        <fullName evidence="3">Nucleotide-binding universal stress protein, UspA family</fullName>
    </submittedName>
</protein>
<dbReference type="PRINTS" id="PR01438">
    <property type="entry name" value="UNVRSLSTRESS"/>
</dbReference>
<evidence type="ECO:0000313" key="4">
    <source>
        <dbReference type="Proteomes" id="UP000184694"/>
    </source>
</evidence>
<dbReference type="InterPro" id="IPR006016">
    <property type="entry name" value="UspA"/>
</dbReference>
<dbReference type="AlphaFoldDB" id="A0A1N6F452"/>
<organism evidence="3 4">
    <name type="scientific">Halodesulfovibrio marinisediminis DSM 17456</name>
    <dbReference type="NCBI Taxonomy" id="1121457"/>
    <lineage>
        <taxon>Bacteria</taxon>
        <taxon>Pseudomonadati</taxon>
        <taxon>Thermodesulfobacteriota</taxon>
        <taxon>Desulfovibrionia</taxon>
        <taxon>Desulfovibrionales</taxon>
        <taxon>Desulfovibrionaceae</taxon>
        <taxon>Halodesulfovibrio</taxon>
    </lineage>
</organism>
<dbReference type="Gene3D" id="3.40.50.620">
    <property type="entry name" value="HUPs"/>
    <property type="match status" value="1"/>
</dbReference>
<dbReference type="CDD" id="cd00293">
    <property type="entry name" value="USP-like"/>
    <property type="match status" value="1"/>
</dbReference>
<comment type="similarity">
    <text evidence="1">Belongs to the universal stress protein A family.</text>
</comment>
<accession>A0A1N6F452</accession>
<evidence type="ECO:0000259" key="2">
    <source>
        <dbReference type="Pfam" id="PF00582"/>
    </source>
</evidence>
<keyword evidence="4" id="KW-1185">Reference proteome</keyword>
<name>A0A1N6F452_9BACT</name>
<dbReference type="OrthoDB" id="9788959at2"/>
<dbReference type="Pfam" id="PF00582">
    <property type="entry name" value="Usp"/>
    <property type="match status" value="1"/>
</dbReference>
<evidence type="ECO:0000313" key="3">
    <source>
        <dbReference type="EMBL" id="SIN90045.1"/>
    </source>
</evidence>
<dbReference type="Proteomes" id="UP000184694">
    <property type="component" value="Unassembled WGS sequence"/>
</dbReference>
<sequence>MFFKKILVPVDGSKHALLAKRKAMGIAISMNAEIILVNVLEHIPNIIGGHAREELREEQKEEAQRIFDKYIPELKQNNVTYSTRVATGRAFDAVCRIAEDEHCDLICMGARGLSEVEGLLLGSLTSDIISHCKIPVLVVR</sequence>
<dbReference type="PANTHER" id="PTHR46268:SF6">
    <property type="entry name" value="UNIVERSAL STRESS PROTEIN UP12"/>
    <property type="match status" value="1"/>
</dbReference>
<dbReference type="SUPFAM" id="SSF52402">
    <property type="entry name" value="Adenine nucleotide alpha hydrolases-like"/>
    <property type="match status" value="1"/>
</dbReference>
<feature type="domain" description="UspA" evidence="2">
    <location>
        <begin position="3"/>
        <end position="140"/>
    </location>
</feature>
<evidence type="ECO:0000256" key="1">
    <source>
        <dbReference type="ARBA" id="ARBA00008791"/>
    </source>
</evidence>
<dbReference type="RefSeq" id="WP_074215941.1">
    <property type="nucleotide sequence ID" value="NZ_FSRG01000004.1"/>
</dbReference>
<dbReference type="PANTHER" id="PTHR46268">
    <property type="entry name" value="STRESS RESPONSE PROTEIN NHAX"/>
    <property type="match status" value="1"/>
</dbReference>
<dbReference type="InterPro" id="IPR006015">
    <property type="entry name" value="Universal_stress_UspA"/>
</dbReference>